<organism evidence="1 2">
    <name type="scientific">Polarella glacialis</name>
    <name type="common">Dinoflagellate</name>
    <dbReference type="NCBI Taxonomy" id="89957"/>
    <lineage>
        <taxon>Eukaryota</taxon>
        <taxon>Sar</taxon>
        <taxon>Alveolata</taxon>
        <taxon>Dinophyceae</taxon>
        <taxon>Suessiales</taxon>
        <taxon>Suessiaceae</taxon>
        <taxon>Polarella</taxon>
    </lineage>
</organism>
<proteinExistence type="predicted"/>
<feature type="non-terminal residue" evidence="1">
    <location>
        <position position="1"/>
    </location>
</feature>
<name>A0A813K8G5_POLGL</name>
<evidence type="ECO:0000313" key="1">
    <source>
        <dbReference type="EMBL" id="CAE8695413.1"/>
    </source>
</evidence>
<accession>A0A813K8G5</accession>
<gene>
    <name evidence="1" type="ORF">PGLA2088_LOCUS29323</name>
</gene>
<protein>
    <submittedName>
        <fullName evidence="1">Uncharacterized protein</fullName>
    </submittedName>
</protein>
<dbReference type="AlphaFoldDB" id="A0A813K8G5"/>
<sequence>DLAGQLAADVWEQLGANFAQASIAHKVRIGVAWHNPEYMQFRLWVQDGQDKAAVRFASEIQELIDRLETPLTTCNCRGKKCHSSAHRQPTVVCESHPGSGFVLVAGSRDLGEMQPPLLKLWSCTWSAFYCMTGPSGRSSTWFAVPEDVQRELHGISYRVHPRCLIRNATTKLRPWIYLRN</sequence>
<reference evidence="1" key="1">
    <citation type="submission" date="2021-02" db="EMBL/GenBank/DDBJ databases">
        <authorList>
            <person name="Dougan E. K."/>
            <person name="Rhodes N."/>
            <person name="Thang M."/>
            <person name="Chan C."/>
        </authorList>
    </citation>
    <scope>NUCLEOTIDE SEQUENCE</scope>
</reference>
<comment type="caution">
    <text evidence="1">The sequence shown here is derived from an EMBL/GenBank/DDBJ whole genome shotgun (WGS) entry which is preliminary data.</text>
</comment>
<dbReference type="EMBL" id="CAJNNW010028260">
    <property type="protein sequence ID" value="CAE8695413.1"/>
    <property type="molecule type" value="Genomic_DNA"/>
</dbReference>
<evidence type="ECO:0000313" key="2">
    <source>
        <dbReference type="Proteomes" id="UP000626109"/>
    </source>
</evidence>
<dbReference type="Proteomes" id="UP000626109">
    <property type="component" value="Unassembled WGS sequence"/>
</dbReference>